<dbReference type="EMBL" id="JAAGAB010000001">
    <property type="protein sequence ID" value="NDU99416.1"/>
    <property type="molecule type" value="Genomic_DNA"/>
</dbReference>
<comment type="caution">
    <text evidence="2">The sequence shown here is derived from an EMBL/GenBank/DDBJ whole genome shotgun (WGS) entry which is preliminary data.</text>
</comment>
<protein>
    <recommendedName>
        <fullName evidence="4">DUF5666 domain-containing protein</fullName>
    </recommendedName>
</protein>
<sequence length="107" mass="11753">MTKLFKLAPAALAALTITGGAVYAQDMDLAITGTVQSWDEGAGLLRIEEDETLYHFRLDDPFPEGLDIGDAVEFNTEMNGDMVYIAEFFNITDQEEADLEVADDVSE</sequence>
<name>A0A6B2JLC6_9RHOB</name>
<proteinExistence type="predicted"/>
<accession>A0A6B2JLC6</accession>
<gene>
    <name evidence="2" type="ORF">GZA08_00345</name>
</gene>
<dbReference type="RefSeq" id="WP_163888884.1">
    <property type="nucleotide sequence ID" value="NZ_JAAFYS010000001.1"/>
</dbReference>
<evidence type="ECO:0008006" key="4">
    <source>
        <dbReference type="Google" id="ProtNLM"/>
    </source>
</evidence>
<keyword evidence="1" id="KW-0732">Signal</keyword>
<feature type="chain" id="PRO_5025419046" description="DUF5666 domain-containing protein" evidence="1">
    <location>
        <begin position="25"/>
        <end position="107"/>
    </location>
</feature>
<evidence type="ECO:0000313" key="3">
    <source>
        <dbReference type="Proteomes" id="UP000474757"/>
    </source>
</evidence>
<organism evidence="2 3">
    <name type="scientific">Pseudoroseicyclus tamaricis</name>
    <dbReference type="NCBI Taxonomy" id="2705421"/>
    <lineage>
        <taxon>Bacteria</taxon>
        <taxon>Pseudomonadati</taxon>
        <taxon>Pseudomonadota</taxon>
        <taxon>Alphaproteobacteria</taxon>
        <taxon>Rhodobacterales</taxon>
        <taxon>Paracoccaceae</taxon>
        <taxon>Pseudoroseicyclus</taxon>
    </lineage>
</organism>
<dbReference type="AlphaFoldDB" id="A0A6B2JLC6"/>
<evidence type="ECO:0000313" key="2">
    <source>
        <dbReference type="EMBL" id="NDU99416.1"/>
    </source>
</evidence>
<reference evidence="2 3" key="1">
    <citation type="submission" date="2020-02" db="EMBL/GenBank/DDBJ databases">
        <title>Pseudoroseicyclus tamarix, sp. nov., isolated from offshore sediment of a Tamarix chinensis forest.</title>
        <authorList>
            <person name="Gai Y."/>
        </authorList>
    </citation>
    <scope>NUCLEOTIDE SEQUENCE [LARGE SCALE GENOMIC DNA]</scope>
    <source>
        <strain evidence="2 3">CLL3-39</strain>
    </source>
</reference>
<feature type="signal peptide" evidence="1">
    <location>
        <begin position="1"/>
        <end position="24"/>
    </location>
</feature>
<dbReference type="Proteomes" id="UP000474757">
    <property type="component" value="Unassembled WGS sequence"/>
</dbReference>
<evidence type="ECO:0000256" key="1">
    <source>
        <dbReference type="SAM" id="SignalP"/>
    </source>
</evidence>
<keyword evidence="3" id="KW-1185">Reference proteome</keyword>